<evidence type="ECO:0000313" key="2">
    <source>
        <dbReference type="EMBL" id="CAI9599510.1"/>
    </source>
</evidence>
<comment type="caution">
    <text evidence="2">The sequence shown here is derived from an EMBL/GenBank/DDBJ whole genome shotgun (WGS) entry which is preliminary data.</text>
</comment>
<feature type="non-terminal residue" evidence="2">
    <location>
        <position position="51"/>
    </location>
</feature>
<evidence type="ECO:0000256" key="1">
    <source>
        <dbReference type="SAM" id="MobiDB-lite"/>
    </source>
</evidence>
<accession>A0ABN9FR14</accession>
<organism evidence="2 3">
    <name type="scientific">Staurois parvus</name>
    <dbReference type="NCBI Taxonomy" id="386267"/>
    <lineage>
        <taxon>Eukaryota</taxon>
        <taxon>Metazoa</taxon>
        <taxon>Chordata</taxon>
        <taxon>Craniata</taxon>
        <taxon>Vertebrata</taxon>
        <taxon>Euteleostomi</taxon>
        <taxon>Amphibia</taxon>
        <taxon>Batrachia</taxon>
        <taxon>Anura</taxon>
        <taxon>Neobatrachia</taxon>
        <taxon>Ranoidea</taxon>
        <taxon>Ranidae</taxon>
        <taxon>Staurois</taxon>
    </lineage>
</organism>
<keyword evidence="3" id="KW-1185">Reference proteome</keyword>
<evidence type="ECO:0000313" key="3">
    <source>
        <dbReference type="Proteomes" id="UP001162483"/>
    </source>
</evidence>
<reference evidence="2" key="1">
    <citation type="submission" date="2023-05" db="EMBL/GenBank/DDBJ databases">
        <authorList>
            <person name="Stuckert A."/>
        </authorList>
    </citation>
    <scope>NUCLEOTIDE SEQUENCE</scope>
</reference>
<feature type="region of interest" description="Disordered" evidence="1">
    <location>
        <begin position="1"/>
        <end position="38"/>
    </location>
</feature>
<dbReference type="Proteomes" id="UP001162483">
    <property type="component" value="Unassembled WGS sequence"/>
</dbReference>
<name>A0ABN9FR14_9NEOB</name>
<sequence length="51" mass="5395">MDKQSSGCPHSKLLAVGAPNRREGPGEPVGNPRRGGSKLLCAKPLHTVVKY</sequence>
<protein>
    <submittedName>
        <fullName evidence="2">Uncharacterized protein</fullName>
    </submittedName>
</protein>
<proteinExistence type="predicted"/>
<gene>
    <name evidence="2" type="ORF">SPARVUS_LOCUS12608897</name>
</gene>
<dbReference type="EMBL" id="CATNWA010017312">
    <property type="protein sequence ID" value="CAI9599510.1"/>
    <property type="molecule type" value="Genomic_DNA"/>
</dbReference>